<protein>
    <submittedName>
        <fullName evidence="3">Uncharacterized protein</fullName>
    </submittedName>
</protein>
<proteinExistence type="predicted"/>
<keyword evidence="1" id="KW-0175">Coiled coil</keyword>
<evidence type="ECO:0000313" key="3">
    <source>
        <dbReference type="EMBL" id="KAH9373127.1"/>
    </source>
</evidence>
<evidence type="ECO:0000313" key="4">
    <source>
        <dbReference type="Proteomes" id="UP000821853"/>
    </source>
</evidence>
<sequence length="167" mass="18861">MAAPEDCEELEVGLSHPTIPPVLGVRRMGTSESVIISFGVSWVPSKDPQRKSRQDQSRDRGRSKCRKRSESRNRSVSFPPPPSLRNETPNNTTNLYSASVDARETPKHSTPKVGWGSVVTQDANAVITNELQEQNRSQKELIRELREQLKAMQKQREEIKSARNRGQ</sequence>
<dbReference type="OrthoDB" id="3039988at2759"/>
<keyword evidence="4" id="KW-1185">Reference proteome</keyword>
<reference evidence="3 4" key="1">
    <citation type="journal article" date="2020" name="Cell">
        <title>Large-Scale Comparative Analyses of Tick Genomes Elucidate Their Genetic Diversity and Vector Capacities.</title>
        <authorList>
            <consortium name="Tick Genome and Microbiome Consortium (TIGMIC)"/>
            <person name="Jia N."/>
            <person name="Wang J."/>
            <person name="Shi W."/>
            <person name="Du L."/>
            <person name="Sun Y."/>
            <person name="Zhan W."/>
            <person name="Jiang J.F."/>
            <person name="Wang Q."/>
            <person name="Zhang B."/>
            <person name="Ji P."/>
            <person name="Bell-Sakyi L."/>
            <person name="Cui X.M."/>
            <person name="Yuan T.T."/>
            <person name="Jiang B.G."/>
            <person name="Yang W.F."/>
            <person name="Lam T.T."/>
            <person name="Chang Q.C."/>
            <person name="Ding S.J."/>
            <person name="Wang X.J."/>
            <person name="Zhu J.G."/>
            <person name="Ruan X.D."/>
            <person name="Zhao L."/>
            <person name="Wei J.T."/>
            <person name="Ye R.Z."/>
            <person name="Que T.C."/>
            <person name="Du C.H."/>
            <person name="Zhou Y.H."/>
            <person name="Cheng J.X."/>
            <person name="Dai P.F."/>
            <person name="Guo W.B."/>
            <person name="Han X.H."/>
            <person name="Huang E.J."/>
            <person name="Li L.F."/>
            <person name="Wei W."/>
            <person name="Gao Y.C."/>
            <person name="Liu J.Z."/>
            <person name="Shao H.Z."/>
            <person name="Wang X."/>
            <person name="Wang C.C."/>
            <person name="Yang T.C."/>
            <person name="Huo Q.B."/>
            <person name="Li W."/>
            <person name="Chen H.Y."/>
            <person name="Chen S.E."/>
            <person name="Zhou L.G."/>
            <person name="Ni X.B."/>
            <person name="Tian J.H."/>
            <person name="Sheng Y."/>
            <person name="Liu T."/>
            <person name="Pan Y.S."/>
            <person name="Xia L.Y."/>
            <person name="Li J."/>
            <person name="Zhao F."/>
            <person name="Cao W.C."/>
        </authorList>
    </citation>
    <scope>NUCLEOTIDE SEQUENCE [LARGE SCALE GENOMIC DNA]</scope>
    <source>
        <strain evidence="3">HaeL-2018</strain>
    </source>
</reference>
<organism evidence="3 4">
    <name type="scientific">Haemaphysalis longicornis</name>
    <name type="common">Bush tick</name>
    <dbReference type="NCBI Taxonomy" id="44386"/>
    <lineage>
        <taxon>Eukaryota</taxon>
        <taxon>Metazoa</taxon>
        <taxon>Ecdysozoa</taxon>
        <taxon>Arthropoda</taxon>
        <taxon>Chelicerata</taxon>
        <taxon>Arachnida</taxon>
        <taxon>Acari</taxon>
        <taxon>Parasitiformes</taxon>
        <taxon>Ixodida</taxon>
        <taxon>Ixodoidea</taxon>
        <taxon>Ixodidae</taxon>
        <taxon>Haemaphysalinae</taxon>
        <taxon>Haemaphysalis</taxon>
    </lineage>
</organism>
<comment type="caution">
    <text evidence="3">The sequence shown here is derived from an EMBL/GenBank/DDBJ whole genome shotgun (WGS) entry which is preliminary data.</text>
</comment>
<name>A0A9J6GEA2_HAELO</name>
<dbReference type="EMBL" id="JABSTR010000006">
    <property type="protein sequence ID" value="KAH9373127.1"/>
    <property type="molecule type" value="Genomic_DNA"/>
</dbReference>
<feature type="compositionally biased region" description="Acidic residues" evidence="2">
    <location>
        <begin position="1"/>
        <end position="11"/>
    </location>
</feature>
<dbReference type="AlphaFoldDB" id="A0A9J6GEA2"/>
<feature type="region of interest" description="Disordered" evidence="2">
    <location>
        <begin position="1"/>
        <end position="24"/>
    </location>
</feature>
<evidence type="ECO:0000256" key="1">
    <source>
        <dbReference type="SAM" id="Coils"/>
    </source>
</evidence>
<feature type="region of interest" description="Disordered" evidence="2">
    <location>
        <begin position="39"/>
        <end position="117"/>
    </location>
</feature>
<accession>A0A9J6GEA2</accession>
<dbReference type="Proteomes" id="UP000821853">
    <property type="component" value="Chromosome 4"/>
</dbReference>
<gene>
    <name evidence="3" type="ORF">HPB48_015908</name>
</gene>
<evidence type="ECO:0000256" key="2">
    <source>
        <dbReference type="SAM" id="MobiDB-lite"/>
    </source>
</evidence>
<dbReference type="VEuPathDB" id="VectorBase:HLOH_044164"/>
<feature type="coiled-coil region" evidence="1">
    <location>
        <begin position="124"/>
        <end position="165"/>
    </location>
</feature>
<feature type="compositionally biased region" description="Polar residues" evidence="2">
    <location>
        <begin position="85"/>
        <end position="97"/>
    </location>
</feature>
<feature type="compositionally biased region" description="Basic and acidic residues" evidence="2">
    <location>
        <begin position="47"/>
        <end position="73"/>
    </location>
</feature>